<reference evidence="3" key="1">
    <citation type="journal article" date="2011" name="Proc. Natl. Acad. Sci. U.S.A.">
        <title>Obligate biotrophy features unraveled by the genomic analysis of rust fungi.</title>
        <authorList>
            <person name="Duplessis S."/>
            <person name="Cuomo C.A."/>
            <person name="Lin Y.-C."/>
            <person name="Aerts A."/>
            <person name="Tisserant E."/>
            <person name="Veneault-Fourrey C."/>
            <person name="Joly D.L."/>
            <person name="Hacquard S."/>
            <person name="Amselem J."/>
            <person name="Cantarel B.L."/>
            <person name="Chiu R."/>
            <person name="Coutinho P.M."/>
            <person name="Feau N."/>
            <person name="Field M."/>
            <person name="Frey P."/>
            <person name="Gelhaye E."/>
            <person name="Goldberg J."/>
            <person name="Grabherr M.G."/>
            <person name="Kodira C.D."/>
            <person name="Kohler A."/>
            <person name="Kuees U."/>
            <person name="Lindquist E.A."/>
            <person name="Lucas S.M."/>
            <person name="Mago R."/>
            <person name="Mauceli E."/>
            <person name="Morin E."/>
            <person name="Murat C."/>
            <person name="Pangilinan J.L."/>
            <person name="Park R."/>
            <person name="Pearson M."/>
            <person name="Quesneville H."/>
            <person name="Rouhier N."/>
            <person name="Sakthikumar S."/>
            <person name="Salamov A.A."/>
            <person name="Schmutz J."/>
            <person name="Selles B."/>
            <person name="Shapiro H."/>
            <person name="Tanguay P."/>
            <person name="Tuskan G.A."/>
            <person name="Henrissat B."/>
            <person name="Van de Peer Y."/>
            <person name="Rouze P."/>
            <person name="Ellis J.G."/>
            <person name="Dodds P.N."/>
            <person name="Schein J.E."/>
            <person name="Zhong S."/>
            <person name="Hamelin R.C."/>
            <person name="Grigoriev I.V."/>
            <person name="Szabo L.J."/>
            <person name="Martin F."/>
        </authorList>
    </citation>
    <scope>NUCLEOTIDE SEQUENCE [LARGE SCALE GENOMIC DNA]</scope>
    <source>
        <strain evidence="3">98AG31 / pathotype 3-4-7</strain>
    </source>
</reference>
<keyword evidence="3" id="KW-1185">Reference proteome</keyword>
<organism evidence="3">
    <name type="scientific">Melampsora larici-populina (strain 98AG31 / pathotype 3-4-7)</name>
    <name type="common">Poplar leaf rust fungus</name>
    <dbReference type="NCBI Taxonomy" id="747676"/>
    <lineage>
        <taxon>Eukaryota</taxon>
        <taxon>Fungi</taxon>
        <taxon>Dikarya</taxon>
        <taxon>Basidiomycota</taxon>
        <taxon>Pucciniomycotina</taxon>
        <taxon>Pucciniomycetes</taxon>
        <taxon>Pucciniales</taxon>
        <taxon>Melampsoraceae</taxon>
        <taxon>Melampsora</taxon>
    </lineage>
</organism>
<dbReference type="AlphaFoldDB" id="F4RKI0"/>
<dbReference type="InParanoid" id="F4RKI0"/>
<evidence type="ECO:0000313" key="3">
    <source>
        <dbReference type="Proteomes" id="UP000001072"/>
    </source>
</evidence>
<dbReference type="HOGENOM" id="CLU_429647_0_0_1"/>
<dbReference type="EMBL" id="GL883105">
    <property type="protein sequence ID" value="EGG07177.1"/>
    <property type="molecule type" value="Genomic_DNA"/>
</dbReference>
<dbReference type="eggNOG" id="KOG0987">
    <property type="taxonomic scope" value="Eukaryota"/>
</dbReference>
<evidence type="ECO:0000313" key="2">
    <source>
        <dbReference type="EMBL" id="EGG07177.1"/>
    </source>
</evidence>
<sequence length="637" mass="69575">MSSANAPSKKSHPFNISGVVEVSEILPPLNDLSYTWRNSTVSITCNGLDDANEREYDGILTGYSATEHEVEDEHCYTIKGRMIPSSECADFQIYFDPIHKIDSGPLDTFVGRLHDNTAASGFGIVGAKTEVPDLNSDSAILVFVMKHTDYRPEDKSTHEFEVEYRMRPTPNLKKTQALIQEGKETLVHGYIVDWSEAHNRWVVDASVHHLSSINIASGHQSVTKKKATTSSQVTATGRVKPAKHNSTPTKPAQVTPKKRAAPAAKSKARAAAPAAANDGFDEGFEEADQPEEPVVPPVKKRAPTAAKGKARAAAVCEPEEELEDGMFEAEFDDAFEPPTQGTSTGRGTKAGRVPRRPRGAHFCRFYFHSWPKSDWLGRLGRYLFVPIAIEFHRANFSPTRMASLYPAASIGPAARTRSDLAELSLAARFPGEMPLDIGDCDDPCVACGALHWRAERTQDDWKAEHASYSSCCQKRAVALPSNGLENKLAPQFVQDLLTGSDSDSKHFRKHIRAYNNSLSFTSNGVETDKSVAGNGGTWTYRIFGQLSHNIGALLPPEGAPRKFAQIFMGGDQAEGEAAARSKAAGGGLRPAILKRFQRFLYAKNPFAKLYKSAEEVANGTELKTIKIKSLAVVCGIQ</sequence>
<feature type="region of interest" description="Disordered" evidence="1">
    <location>
        <begin position="219"/>
        <end position="302"/>
    </location>
</feature>
<gene>
    <name evidence="2" type="ORF">MELLADRAFT_62854</name>
</gene>
<feature type="compositionally biased region" description="Acidic residues" evidence="1">
    <location>
        <begin position="279"/>
        <end position="291"/>
    </location>
</feature>
<dbReference type="GeneID" id="18929978"/>
<dbReference type="PANTHER" id="PTHR45786:SF74">
    <property type="entry name" value="ATP-DEPENDENT DNA HELICASE"/>
    <property type="match status" value="1"/>
</dbReference>
<dbReference type="RefSeq" id="XP_007409619.1">
    <property type="nucleotide sequence ID" value="XM_007409557.1"/>
</dbReference>
<dbReference type="VEuPathDB" id="FungiDB:MELLADRAFT_62854"/>
<protein>
    <submittedName>
        <fullName evidence="2">Uncharacterized protein</fullName>
    </submittedName>
</protein>
<dbReference type="KEGG" id="mlr:MELLADRAFT_62854"/>
<evidence type="ECO:0000256" key="1">
    <source>
        <dbReference type="SAM" id="MobiDB-lite"/>
    </source>
</evidence>
<feature type="compositionally biased region" description="Low complexity" evidence="1">
    <location>
        <begin position="261"/>
        <end position="276"/>
    </location>
</feature>
<dbReference type="PANTHER" id="PTHR45786">
    <property type="entry name" value="DNA BINDING PROTEIN-LIKE"/>
    <property type="match status" value="1"/>
</dbReference>
<dbReference type="OrthoDB" id="2272314at2759"/>
<name>F4RKI0_MELLP</name>
<accession>F4RKI0</accession>
<dbReference type="Proteomes" id="UP000001072">
    <property type="component" value="Unassembled WGS sequence"/>
</dbReference>
<proteinExistence type="predicted"/>